<reference key="1">
    <citation type="journal article" date="2014" name="PLoS Genet.">
        <title>Signature Gene Expression Reveals Novel Clues to the Molecular Mechanisms of Dimorphic Transition in Penicillium marneffei.</title>
        <authorList>
            <person name="Yang E."/>
            <person name="Wang G."/>
            <person name="Cai J."/>
            <person name="Woo P.C."/>
            <person name="Lau S.K."/>
            <person name="Yuen K.-Y."/>
            <person name="Chow W.-N."/>
            <person name="Lin X."/>
        </authorList>
    </citation>
    <scope>NUCLEOTIDE SEQUENCE [LARGE SCALE GENOMIC DNA]</scope>
    <source>
        <strain>PM1</strain>
    </source>
</reference>
<gene>
    <name evidence="1" type="ORF">GQ26_0210090</name>
</gene>
<reference evidence="1" key="2">
    <citation type="journal article" date="2014" name="PLoS Genet.">
        <title>Signature gene expression reveals novel clues to the molecular mechanisms of dimorphic transition in Penicillium marneffei.</title>
        <authorList>
            <person name="Yang E."/>
            <person name="Wang G."/>
            <person name="Cai J."/>
            <person name="Woo P.C."/>
            <person name="Lau S.K."/>
            <person name="Yuen K.-Y."/>
            <person name="Chow W.-N."/>
            <person name="Lin X."/>
        </authorList>
    </citation>
    <scope>NUCLEOTIDE SEQUENCE</scope>
    <source>
        <strain evidence="1">PM1</strain>
    </source>
</reference>
<protein>
    <submittedName>
        <fullName evidence="1">Uncharacterized protein</fullName>
    </submittedName>
</protein>
<comment type="caution">
    <text evidence="1">The sequence shown here is derived from an EMBL/GenBank/DDBJ whole genome shotgun (WGS) entry which is preliminary data.</text>
</comment>
<dbReference type="AlphaFoldDB" id="A0A093V721"/>
<evidence type="ECO:0000313" key="1">
    <source>
        <dbReference type="EMBL" id="KFX45784.1"/>
    </source>
</evidence>
<name>A0A093V721_TALMA</name>
<accession>A0A093V721</accession>
<dbReference type="EMBL" id="JPOX01000021">
    <property type="protein sequence ID" value="KFX45784.1"/>
    <property type="molecule type" value="Genomic_DNA"/>
</dbReference>
<organism evidence="1">
    <name type="scientific">Talaromyces marneffei PM1</name>
    <dbReference type="NCBI Taxonomy" id="1077442"/>
    <lineage>
        <taxon>Eukaryota</taxon>
        <taxon>Fungi</taxon>
        <taxon>Dikarya</taxon>
        <taxon>Ascomycota</taxon>
        <taxon>Pezizomycotina</taxon>
        <taxon>Eurotiomycetes</taxon>
        <taxon>Eurotiomycetidae</taxon>
        <taxon>Eurotiales</taxon>
        <taxon>Trichocomaceae</taxon>
        <taxon>Talaromyces</taxon>
        <taxon>Talaromyces sect. Talaromyces</taxon>
    </lineage>
</organism>
<sequence>MDFSVVRLEERESNVCLFTHAKGKQAIGIAMVETLANQHEDDDTMIPVSDESNCFLYKLTEQIVINPIWCNGNIAVSH</sequence>
<dbReference type="HOGENOM" id="CLU_2623679_0_0_1"/>
<proteinExistence type="predicted"/>